<protein>
    <submittedName>
        <fullName evidence="2">CRP-like cAMP-binding protein</fullName>
    </submittedName>
</protein>
<dbReference type="Gene3D" id="2.60.120.10">
    <property type="entry name" value="Jelly Rolls"/>
    <property type="match status" value="1"/>
</dbReference>
<evidence type="ECO:0000313" key="3">
    <source>
        <dbReference type="Proteomes" id="UP001179181"/>
    </source>
</evidence>
<dbReference type="Proteomes" id="UP001179181">
    <property type="component" value="Unassembled WGS sequence"/>
</dbReference>
<gene>
    <name evidence="2" type="ORF">FHS68_003737</name>
</gene>
<dbReference type="SMART" id="SM00100">
    <property type="entry name" value="cNMP"/>
    <property type="match status" value="1"/>
</dbReference>
<dbReference type="Pfam" id="PF00027">
    <property type="entry name" value="cNMP_binding"/>
    <property type="match status" value="1"/>
</dbReference>
<dbReference type="EMBL" id="JAASQJ010000003">
    <property type="protein sequence ID" value="NIJ54555.1"/>
    <property type="molecule type" value="Genomic_DNA"/>
</dbReference>
<evidence type="ECO:0000313" key="2">
    <source>
        <dbReference type="EMBL" id="NIJ54555.1"/>
    </source>
</evidence>
<keyword evidence="3" id="KW-1185">Reference proteome</keyword>
<evidence type="ECO:0000259" key="1">
    <source>
        <dbReference type="PROSITE" id="PS50042"/>
    </source>
</evidence>
<name>A0ABX0US43_9BACT</name>
<comment type="caution">
    <text evidence="2">The sequence shown here is derived from an EMBL/GenBank/DDBJ whole genome shotgun (WGS) entry which is preliminary data.</text>
</comment>
<dbReference type="RefSeq" id="WP_167272896.1">
    <property type="nucleotide sequence ID" value="NZ_JAASQJ010000003.1"/>
</dbReference>
<proteinExistence type="predicted"/>
<dbReference type="InterPro" id="IPR000595">
    <property type="entry name" value="cNMP-bd_dom"/>
</dbReference>
<dbReference type="SUPFAM" id="SSF51206">
    <property type="entry name" value="cAMP-binding domain-like"/>
    <property type="match status" value="1"/>
</dbReference>
<organism evidence="2 3">
    <name type="scientific">Dyadobacter arcticus</name>
    <dbReference type="NCBI Taxonomy" id="1078754"/>
    <lineage>
        <taxon>Bacteria</taxon>
        <taxon>Pseudomonadati</taxon>
        <taxon>Bacteroidota</taxon>
        <taxon>Cytophagia</taxon>
        <taxon>Cytophagales</taxon>
        <taxon>Spirosomataceae</taxon>
        <taxon>Dyadobacter</taxon>
    </lineage>
</organism>
<feature type="domain" description="Cyclic nucleotide-binding" evidence="1">
    <location>
        <begin position="4"/>
        <end position="133"/>
    </location>
</feature>
<dbReference type="CDD" id="cd00038">
    <property type="entry name" value="CAP_ED"/>
    <property type="match status" value="1"/>
</dbReference>
<reference evidence="2 3" key="1">
    <citation type="submission" date="2020-03" db="EMBL/GenBank/DDBJ databases">
        <title>Genomic Encyclopedia of Type Strains, Phase IV (KMG-IV): sequencing the most valuable type-strain genomes for metagenomic binning, comparative biology and taxonomic classification.</title>
        <authorList>
            <person name="Goeker M."/>
        </authorList>
    </citation>
    <scope>NUCLEOTIDE SEQUENCE [LARGE SCALE GENOMIC DNA]</scope>
    <source>
        <strain evidence="2 3">DSM 102865</strain>
    </source>
</reference>
<dbReference type="PROSITE" id="PS50042">
    <property type="entry name" value="CNMP_BINDING_3"/>
    <property type="match status" value="1"/>
</dbReference>
<accession>A0ABX0US43</accession>
<dbReference type="InterPro" id="IPR014710">
    <property type="entry name" value="RmlC-like_jellyroll"/>
</dbReference>
<dbReference type="InterPro" id="IPR018490">
    <property type="entry name" value="cNMP-bd_dom_sf"/>
</dbReference>
<sequence length="189" mass="21985">MNTLLQNHLKSQIPGLSDGELDRFVRMWTISKTIKRNELLYKAGTSENNIYFIEEGAVKICHESDEEEIIVEFGYKNSCVFNLPSFITDSPSEFYIQAIKATRLVGISKSNFLKMLVESPSLSAHWQNNLEKQLLNFAQREIDLLSKSPANRLRRLYDRKPEIFQHIPNKHIALYLGMKPETLSRLRKR</sequence>